<reference evidence="2" key="1">
    <citation type="submission" date="2021-06" db="EMBL/GenBank/DDBJ databases">
        <authorList>
            <person name="Kallberg Y."/>
            <person name="Tangrot J."/>
            <person name="Rosling A."/>
        </authorList>
    </citation>
    <scope>NUCLEOTIDE SEQUENCE</scope>
    <source>
        <strain evidence="2">87-6 pot B 2015</strain>
    </source>
</reference>
<dbReference type="AlphaFoldDB" id="A0A9N8ZKT7"/>
<gene>
    <name evidence="2" type="ORF">FMOSSE_LOCUS3930</name>
</gene>
<evidence type="ECO:0000313" key="3">
    <source>
        <dbReference type="Proteomes" id="UP000789375"/>
    </source>
</evidence>
<dbReference type="Proteomes" id="UP000789375">
    <property type="component" value="Unassembled WGS sequence"/>
</dbReference>
<evidence type="ECO:0000313" key="2">
    <source>
        <dbReference type="EMBL" id="CAG8498878.1"/>
    </source>
</evidence>
<name>A0A9N8ZKT7_FUNMO</name>
<organism evidence="2 3">
    <name type="scientific">Funneliformis mosseae</name>
    <name type="common">Endomycorrhizal fungus</name>
    <name type="synonym">Glomus mosseae</name>
    <dbReference type="NCBI Taxonomy" id="27381"/>
    <lineage>
        <taxon>Eukaryota</taxon>
        <taxon>Fungi</taxon>
        <taxon>Fungi incertae sedis</taxon>
        <taxon>Mucoromycota</taxon>
        <taxon>Glomeromycotina</taxon>
        <taxon>Glomeromycetes</taxon>
        <taxon>Glomerales</taxon>
        <taxon>Glomeraceae</taxon>
        <taxon>Funneliformis</taxon>
    </lineage>
</organism>
<proteinExistence type="predicted"/>
<accession>A0A9N8ZKT7</accession>
<protein>
    <submittedName>
        <fullName evidence="2">8422_t:CDS:1</fullName>
    </submittedName>
</protein>
<feature type="region of interest" description="Disordered" evidence="1">
    <location>
        <begin position="1"/>
        <end position="38"/>
    </location>
</feature>
<keyword evidence="3" id="KW-1185">Reference proteome</keyword>
<sequence>MISNSSGEKFLVKMSTSDTPQGSLAPKSRTPISRTDPNKMEHLNQNAIEHVIDSEKFLIISELRKKDGKYYTFLTDRDRLIGEEVLRHDILESRLSTIWLEEFMKKMGKAHTQFILRPE</sequence>
<dbReference type="EMBL" id="CAJVPP010000627">
    <property type="protein sequence ID" value="CAG8498878.1"/>
    <property type="molecule type" value="Genomic_DNA"/>
</dbReference>
<evidence type="ECO:0000256" key="1">
    <source>
        <dbReference type="SAM" id="MobiDB-lite"/>
    </source>
</evidence>
<comment type="caution">
    <text evidence="2">The sequence shown here is derived from an EMBL/GenBank/DDBJ whole genome shotgun (WGS) entry which is preliminary data.</text>
</comment>